<feature type="region of interest" description="Disordered" evidence="5">
    <location>
        <begin position="1741"/>
        <end position="1828"/>
    </location>
</feature>
<feature type="compositionally biased region" description="Low complexity" evidence="5">
    <location>
        <begin position="917"/>
        <end position="930"/>
    </location>
</feature>
<sequence>MNVWPIRPQPKLEATALVKDSSEKDASNFLSFRLLNKRARVRISPEGHDLKPLPGKAQFLVVANSKGWFAAVVRTSSGEHLIVVSPLLDLRAAFASSDYYDDNEINLNPKRTVSLSSANPDFLVLAANDSRLLVSILNGPILIFDTTQLFKEGSEQVTPMHQFAPTVPTPVRQIVANPGDIPELVAILREPDGKSESQLVDILDVVKLQSVGGWKWLGTPETTPTALSWSPKGKQIAVGLENGDILTFSPTATVQVKSKIPKAPTSRHQSVLSVTWLTNPAFHVVYAPPGARLPIDAEQSHFIVSMDTKSNTVTTTKLATPCYPFPGNRPPSTFMHVLRNWEPIKFLMVMGDSGSSDIALIACVPDSSSPTQESWHNMSMDETGTASMPLDQDLNETVMIGLEIDFTNTDAFHSTSPGGEAFEVPPPPIVYAYCNDGTIQAWFLVNAGAPSYPGMVSPGSVSSVPSIPSISAPALATRDISITMDSVTQPSTPTVTGFGQTSQPQSAFGQSSAQPAFGQTSAFGAFASNTPSAFGQSSTFGQSSVSPRSDPGQAKFGQAGFGFASESSATPSAPAIESTPSADMSMLSEADDALGSMSLGDLNSTPKSEEKKPSIFRSTSSSGIFGQSSTNNQSSAFPSGGAFGLLKASDVGFGASSQGTSSFLSAQSSSSSDAIKPASGFGAFSNFKSQQSTPTPASSETPKPSSAFGSSGFGTKPASTFGQSGFGQPSTFGKAPATPASSSVFSSSNSGGGFAAFAGSGTGSFSSALQQSGSTSGGGFETAKTDTPSTTTSMFGNGGSAVSAPTSVFGQTGTTSSSVFDNSSTNHSTTPVQSQGKPAAPTVKPVLASPPSSPPLQTKEVAPPSTPGPTGGVFGQLKTTSSSFIKPGQGFGMSVSSDSPFMRPKKPVEVFAALSQPATTTPSTSERPSSAFGTPSPLGAAKSVFGQSSFGSSTTLAEAPKLAAPAIPSAASTGAFSAFSGNSVGFGAFAGATKPFSALLREGKEDSPVPKSVSVFATPQKSIPKASNPSPDISPTETSQGSSSGLRTPRASGDDGDSDDGRGESSSSERFSEEALGNQEPLKLSDLTKEPSFGSLSLSSTSRDSSFVDVAHASEDDDNGAPKSPASEHTDNAEDDTVSFLSEEFGEGEGEEVPSEGSAEDEGEGAQEEEEEEEEEEGNDPIPRTSTPVLPSTPKPASRSPSTTPKAEAPMLKPSPAASSPAILPEDKIPSLFKGTTPTTSLARDVPSQPALAAPAPVTPSTPSTAFSLGIGKPSTRPARSSPLARPPTTPDQADNAPKIPMPLFGTKPSPSQSPTPQTPQPASEAQGSRPKTPPLLSILGTPAPASTVPESFASANPSQVSLAPGLLNLPPGPLFPPPSPSAKPVTPAAGGLLGTGKPTSLFPGPATPAKPVAKAPTIEEGMQGEVARLFYVLAKELEELRKYSETAKLETASLKAPSSTKPGAVVIGDIGRLSEKLQATEAEVAELKTRKKTYTQAIRELEGGLMKATTKREEIVRFSKASKDPEFAKALRIRSLGPEYTETQRQLRRNITVVRDRVETLEEHIKSAKKRVREYKTGQPALRPSSLETIHKAYDNIDVALDQQTKDIDGIAKRLAQLDKKRQARLLPSDVSRQREVTPDVAVTTAATLNAERSAQKLKRALLAARKEPLLNKQALDVMAPTVQSLTGPIKKEEPRPGTSFLAIDPAPVIPAPPKVDPGFFDFGPLPPIKSEPINLPEFTLPPLEVSSDGSPAHGGRQRSNKYHMKSVQLKKSPSPAKVPSTSPPVAFDWGPLPGVKPKSSLSADVRPEKKSPSMEGSWVLDGFQNK</sequence>
<feature type="domain" description="Nucleoporin Nup159/Nup146 N-terminal" evidence="6">
    <location>
        <begin position="56"/>
        <end position="438"/>
    </location>
</feature>
<feature type="coiled-coil region" evidence="4">
    <location>
        <begin position="1471"/>
        <end position="1498"/>
    </location>
</feature>
<feature type="compositionally biased region" description="Basic residues" evidence="5">
    <location>
        <begin position="1757"/>
        <end position="1766"/>
    </location>
</feature>
<evidence type="ECO:0000313" key="8">
    <source>
        <dbReference type="Proteomes" id="UP000076761"/>
    </source>
</evidence>
<accession>A0A165VP17</accession>
<feature type="region of interest" description="Disordered" evidence="5">
    <location>
        <begin position="915"/>
        <end position="938"/>
    </location>
</feature>
<keyword evidence="3" id="KW-0539">Nucleus</keyword>
<dbReference type="STRING" id="1314782.A0A165VP17"/>
<feature type="compositionally biased region" description="Low complexity" evidence="5">
    <location>
        <begin position="552"/>
        <end position="581"/>
    </location>
</feature>
<dbReference type="SUPFAM" id="SSF117289">
    <property type="entry name" value="Nucleoporin domain"/>
    <property type="match status" value="1"/>
</dbReference>
<feature type="region of interest" description="Disordered" evidence="5">
    <location>
        <begin position="685"/>
        <end position="749"/>
    </location>
</feature>
<keyword evidence="2" id="KW-0813">Transport</keyword>
<protein>
    <recommendedName>
        <fullName evidence="6">Nucleoporin Nup159/Nup146 N-terminal domain-containing protein</fullName>
    </recommendedName>
</protein>
<dbReference type="FunCoup" id="A0A165VP17">
    <property type="interactions" value="14"/>
</dbReference>
<feature type="region of interest" description="Disordered" evidence="5">
    <location>
        <begin position="595"/>
        <end position="633"/>
    </location>
</feature>
<feature type="compositionally biased region" description="Low complexity" evidence="5">
    <location>
        <begin position="740"/>
        <end position="749"/>
    </location>
</feature>
<comment type="subcellular location">
    <subcellularLocation>
        <location evidence="1">Nucleus</location>
    </subcellularLocation>
</comment>
<feature type="compositionally biased region" description="Polar residues" evidence="5">
    <location>
        <begin position="803"/>
        <end position="836"/>
    </location>
</feature>
<feature type="region of interest" description="Disordered" evidence="5">
    <location>
        <begin position="761"/>
        <end position="888"/>
    </location>
</feature>
<evidence type="ECO:0000259" key="6">
    <source>
        <dbReference type="Pfam" id="PF16755"/>
    </source>
</evidence>
<feature type="region of interest" description="Disordered" evidence="5">
    <location>
        <begin position="1372"/>
        <end position="1398"/>
    </location>
</feature>
<evidence type="ECO:0000256" key="5">
    <source>
        <dbReference type="SAM" id="MobiDB-lite"/>
    </source>
</evidence>
<dbReference type="Pfam" id="PF16755">
    <property type="entry name" value="Beta-prop_NUP159_NUP214"/>
    <property type="match status" value="1"/>
</dbReference>
<evidence type="ECO:0000256" key="1">
    <source>
        <dbReference type="ARBA" id="ARBA00004123"/>
    </source>
</evidence>
<dbReference type="InterPro" id="IPR039462">
    <property type="entry name" value="Nup159/Nup146_N"/>
</dbReference>
<dbReference type="GO" id="GO:0005634">
    <property type="term" value="C:nucleus"/>
    <property type="evidence" value="ECO:0007669"/>
    <property type="project" value="UniProtKB-SubCell"/>
</dbReference>
<keyword evidence="8" id="KW-1185">Reference proteome</keyword>
<feature type="compositionally biased region" description="Low complexity" evidence="5">
    <location>
        <begin position="1250"/>
        <end position="1284"/>
    </location>
</feature>
<keyword evidence="4" id="KW-0175">Coiled coil</keyword>
<reference evidence="7 8" key="1">
    <citation type="journal article" date="2016" name="Mol. Biol. Evol.">
        <title>Comparative Genomics of Early-Diverging Mushroom-Forming Fungi Provides Insights into the Origins of Lignocellulose Decay Capabilities.</title>
        <authorList>
            <person name="Nagy L.G."/>
            <person name="Riley R."/>
            <person name="Tritt A."/>
            <person name="Adam C."/>
            <person name="Daum C."/>
            <person name="Floudas D."/>
            <person name="Sun H."/>
            <person name="Yadav J.S."/>
            <person name="Pangilinan J."/>
            <person name="Larsson K.H."/>
            <person name="Matsuura K."/>
            <person name="Barry K."/>
            <person name="Labutti K."/>
            <person name="Kuo R."/>
            <person name="Ohm R.A."/>
            <person name="Bhattacharya S.S."/>
            <person name="Shirouzu T."/>
            <person name="Yoshinaga Y."/>
            <person name="Martin F.M."/>
            <person name="Grigoriev I.V."/>
            <person name="Hibbett D.S."/>
        </authorList>
    </citation>
    <scope>NUCLEOTIDE SEQUENCE [LARGE SCALE GENOMIC DNA]</scope>
    <source>
        <strain evidence="7 8">HHB14362 ss-1</strain>
    </source>
</reference>
<feature type="compositionally biased region" description="Polar residues" evidence="5">
    <location>
        <begin position="686"/>
        <end position="709"/>
    </location>
</feature>
<feature type="region of interest" description="Disordered" evidence="5">
    <location>
        <begin position="492"/>
        <end position="514"/>
    </location>
</feature>
<gene>
    <name evidence="7" type="ORF">NEOLEDRAFT_1127876</name>
</gene>
<feature type="compositionally biased region" description="Acidic residues" evidence="5">
    <location>
        <begin position="1144"/>
        <end position="1179"/>
    </location>
</feature>
<feature type="compositionally biased region" description="Polar residues" evidence="5">
    <location>
        <begin position="1015"/>
        <end position="1046"/>
    </location>
</feature>
<feature type="region of interest" description="Disordered" evidence="5">
    <location>
        <begin position="534"/>
        <end position="581"/>
    </location>
</feature>
<feature type="compositionally biased region" description="Low complexity" evidence="5">
    <location>
        <begin position="1092"/>
        <end position="1110"/>
    </location>
</feature>
<feature type="compositionally biased region" description="Polar residues" evidence="5">
    <location>
        <begin position="534"/>
        <end position="547"/>
    </location>
</feature>
<evidence type="ECO:0000256" key="2">
    <source>
        <dbReference type="ARBA" id="ARBA00022448"/>
    </source>
</evidence>
<feature type="compositionally biased region" description="Low complexity" evidence="5">
    <location>
        <begin position="618"/>
        <end position="630"/>
    </location>
</feature>
<dbReference type="InParanoid" id="A0A165VP17"/>
<dbReference type="Gene3D" id="2.130.10.10">
    <property type="entry name" value="YVTN repeat-like/Quinoprotein amine dehydrogenase"/>
    <property type="match status" value="1"/>
</dbReference>
<dbReference type="OrthoDB" id="248320at2759"/>
<feature type="compositionally biased region" description="Pro residues" evidence="5">
    <location>
        <begin position="1372"/>
        <end position="1382"/>
    </location>
</feature>
<feature type="compositionally biased region" description="Polar residues" evidence="5">
    <location>
        <begin position="717"/>
        <end position="731"/>
    </location>
</feature>
<organism evidence="7 8">
    <name type="scientific">Neolentinus lepideus HHB14362 ss-1</name>
    <dbReference type="NCBI Taxonomy" id="1314782"/>
    <lineage>
        <taxon>Eukaryota</taxon>
        <taxon>Fungi</taxon>
        <taxon>Dikarya</taxon>
        <taxon>Basidiomycota</taxon>
        <taxon>Agaricomycotina</taxon>
        <taxon>Agaricomycetes</taxon>
        <taxon>Gloeophyllales</taxon>
        <taxon>Gloeophyllaceae</taxon>
        <taxon>Neolentinus</taxon>
    </lineage>
</organism>
<dbReference type="InterPro" id="IPR015943">
    <property type="entry name" value="WD40/YVTN_repeat-like_dom_sf"/>
</dbReference>
<feature type="coiled-coil region" evidence="4">
    <location>
        <begin position="1545"/>
        <end position="1622"/>
    </location>
</feature>
<feature type="region of interest" description="Disordered" evidence="5">
    <location>
        <begin position="1003"/>
        <end position="1359"/>
    </location>
</feature>
<name>A0A165VP17_9AGAM</name>
<dbReference type="EMBL" id="KV425553">
    <property type="protein sequence ID" value="KZT29964.1"/>
    <property type="molecule type" value="Genomic_DNA"/>
</dbReference>
<evidence type="ECO:0000256" key="3">
    <source>
        <dbReference type="ARBA" id="ARBA00023242"/>
    </source>
</evidence>
<proteinExistence type="predicted"/>
<evidence type="ECO:0000256" key="4">
    <source>
        <dbReference type="SAM" id="Coils"/>
    </source>
</evidence>
<dbReference type="Proteomes" id="UP000076761">
    <property type="component" value="Unassembled WGS sequence"/>
</dbReference>
<evidence type="ECO:0000313" key="7">
    <source>
        <dbReference type="EMBL" id="KZT29964.1"/>
    </source>
</evidence>